<dbReference type="EMBL" id="JAUSUD010000001">
    <property type="protein sequence ID" value="MDQ0228961.1"/>
    <property type="molecule type" value="Genomic_DNA"/>
</dbReference>
<keyword evidence="2" id="KW-1185">Reference proteome</keyword>
<proteinExistence type="predicted"/>
<name>A0ABT9Z9N9_9BACI</name>
<gene>
    <name evidence="1" type="ORF">J2S19_000211</name>
</gene>
<evidence type="ECO:0000313" key="1">
    <source>
        <dbReference type="EMBL" id="MDQ0228961.1"/>
    </source>
</evidence>
<reference evidence="1 2" key="1">
    <citation type="submission" date="2023-07" db="EMBL/GenBank/DDBJ databases">
        <title>Genomic Encyclopedia of Type Strains, Phase IV (KMG-IV): sequencing the most valuable type-strain genomes for metagenomic binning, comparative biology and taxonomic classification.</title>
        <authorList>
            <person name="Goeker M."/>
        </authorList>
    </citation>
    <scope>NUCLEOTIDE SEQUENCE [LARGE SCALE GENOMIC DNA]</scope>
    <source>
        <strain evidence="1 2">DSM 29005</strain>
    </source>
</reference>
<protein>
    <submittedName>
        <fullName evidence="1">Uncharacterized protein</fullName>
    </submittedName>
</protein>
<evidence type="ECO:0000313" key="2">
    <source>
        <dbReference type="Proteomes" id="UP001234495"/>
    </source>
</evidence>
<dbReference type="Proteomes" id="UP001234495">
    <property type="component" value="Unassembled WGS sequence"/>
</dbReference>
<comment type="caution">
    <text evidence="1">The sequence shown here is derived from an EMBL/GenBank/DDBJ whole genome shotgun (WGS) entry which is preliminary data.</text>
</comment>
<sequence>MRKQPNYELDEHIENALAQNFLANESTLSHSGNSDVDIDILIDTKPIAFAMLYSLLASKQLTQNEFEEAVKRLDSLGKRKLSNQVINTDNDLAKVKLYEKNKRRR</sequence>
<accession>A0ABT9Z9N9</accession>
<organism evidence="1 2">
    <name type="scientific">Metabacillus malikii</name>
    <dbReference type="NCBI Taxonomy" id="1504265"/>
    <lineage>
        <taxon>Bacteria</taxon>
        <taxon>Bacillati</taxon>
        <taxon>Bacillota</taxon>
        <taxon>Bacilli</taxon>
        <taxon>Bacillales</taxon>
        <taxon>Bacillaceae</taxon>
        <taxon>Metabacillus</taxon>
    </lineage>
</organism>
<dbReference type="RefSeq" id="WP_307335857.1">
    <property type="nucleotide sequence ID" value="NZ_JAUSUD010000001.1"/>
</dbReference>